<sequence>MLGSVAVESRPDGTMKRRLRGLVHVELDIHEKIAPRNLKRFAPHYSNFQPVYLSRSLMMTPNRRSKRTLPALPAFKIGSPFPD</sequence>
<name>A0A4Y2KK02_ARAVE</name>
<dbReference type="Proteomes" id="UP000499080">
    <property type="component" value="Unassembled WGS sequence"/>
</dbReference>
<evidence type="ECO:0000313" key="1">
    <source>
        <dbReference type="EMBL" id="GBN02665.1"/>
    </source>
</evidence>
<proteinExistence type="predicted"/>
<protein>
    <submittedName>
        <fullName evidence="1">Uncharacterized protein</fullName>
    </submittedName>
</protein>
<accession>A0A4Y2KK02</accession>
<organism evidence="1 2">
    <name type="scientific">Araneus ventricosus</name>
    <name type="common">Orbweaver spider</name>
    <name type="synonym">Epeira ventricosa</name>
    <dbReference type="NCBI Taxonomy" id="182803"/>
    <lineage>
        <taxon>Eukaryota</taxon>
        <taxon>Metazoa</taxon>
        <taxon>Ecdysozoa</taxon>
        <taxon>Arthropoda</taxon>
        <taxon>Chelicerata</taxon>
        <taxon>Arachnida</taxon>
        <taxon>Araneae</taxon>
        <taxon>Araneomorphae</taxon>
        <taxon>Entelegynae</taxon>
        <taxon>Araneoidea</taxon>
        <taxon>Araneidae</taxon>
        <taxon>Araneus</taxon>
    </lineage>
</organism>
<dbReference type="EMBL" id="BGPR01004722">
    <property type="protein sequence ID" value="GBN02665.1"/>
    <property type="molecule type" value="Genomic_DNA"/>
</dbReference>
<reference evidence="1 2" key="1">
    <citation type="journal article" date="2019" name="Sci. Rep.">
        <title>Orb-weaving spider Araneus ventricosus genome elucidates the spidroin gene catalogue.</title>
        <authorList>
            <person name="Kono N."/>
            <person name="Nakamura H."/>
            <person name="Ohtoshi R."/>
            <person name="Moran D.A.P."/>
            <person name="Shinohara A."/>
            <person name="Yoshida Y."/>
            <person name="Fujiwara M."/>
            <person name="Mori M."/>
            <person name="Tomita M."/>
            <person name="Arakawa K."/>
        </authorList>
    </citation>
    <scope>NUCLEOTIDE SEQUENCE [LARGE SCALE GENOMIC DNA]</scope>
</reference>
<keyword evidence="2" id="KW-1185">Reference proteome</keyword>
<dbReference type="AlphaFoldDB" id="A0A4Y2KK02"/>
<evidence type="ECO:0000313" key="2">
    <source>
        <dbReference type="Proteomes" id="UP000499080"/>
    </source>
</evidence>
<gene>
    <name evidence="1" type="ORF">AVEN_121178_1</name>
</gene>
<comment type="caution">
    <text evidence="1">The sequence shown here is derived from an EMBL/GenBank/DDBJ whole genome shotgun (WGS) entry which is preliminary data.</text>
</comment>